<accession>A0ABQ6IQQ4</accession>
<dbReference type="Pfam" id="PF00196">
    <property type="entry name" value="GerE"/>
    <property type="match status" value="1"/>
</dbReference>
<name>A0ABQ6IQQ4_9MICO</name>
<proteinExistence type="predicted"/>
<evidence type="ECO:0000259" key="1">
    <source>
        <dbReference type="PROSITE" id="PS50043"/>
    </source>
</evidence>
<dbReference type="SUPFAM" id="SSF46894">
    <property type="entry name" value="C-terminal effector domain of the bipartite response regulators"/>
    <property type="match status" value="1"/>
</dbReference>
<dbReference type="CDD" id="cd06170">
    <property type="entry name" value="LuxR_C_like"/>
    <property type="match status" value="1"/>
</dbReference>
<dbReference type="InterPro" id="IPR036388">
    <property type="entry name" value="WH-like_DNA-bd_sf"/>
</dbReference>
<dbReference type="SMART" id="SM00421">
    <property type="entry name" value="HTH_LUXR"/>
    <property type="match status" value="1"/>
</dbReference>
<dbReference type="Proteomes" id="UP001157126">
    <property type="component" value="Unassembled WGS sequence"/>
</dbReference>
<reference evidence="3" key="1">
    <citation type="journal article" date="2019" name="Int. J. Syst. Evol. Microbiol.">
        <title>The Global Catalogue of Microorganisms (GCM) 10K type strain sequencing project: providing services to taxonomists for standard genome sequencing and annotation.</title>
        <authorList>
            <consortium name="The Broad Institute Genomics Platform"/>
            <consortium name="The Broad Institute Genome Sequencing Center for Infectious Disease"/>
            <person name="Wu L."/>
            <person name="Ma J."/>
        </authorList>
    </citation>
    <scope>NUCLEOTIDE SEQUENCE [LARGE SCALE GENOMIC DNA]</scope>
    <source>
        <strain evidence="3">NBRC 113072</strain>
    </source>
</reference>
<dbReference type="PROSITE" id="PS50043">
    <property type="entry name" value="HTH_LUXR_2"/>
    <property type="match status" value="1"/>
</dbReference>
<keyword evidence="3" id="KW-1185">Reference proteome</keyword>
<organism evidence="2 3">
    <name type="scientific">Mobilicoccus caccae</name>
    <dbReference type="NCBI Taxonomy" id="1859295"/>
    <lineage>
        <taxon>Bacteria</taxon>
        <taxon>Bacillati</taxon>
        <taxon>Actinomycetota</taxon>
        <taxon>Actinomycetes</taxon>
        <taxon>Micrococcales</taxon>
        <taxon>Dermatophilaceae</taxon>
        <taxon>Mobilicoccus</taxon>
    </lineage>
</organism>
<protein>
    <recommendedName>
        <fullName evidence="1">HTH luxR-type domain-containing protein</fullName>
    </recommendedName>
</protein>
<evidence type="ECO:0000313" key="2">
    <source>
        <dbReference type="EMBL" id="GMA39784.1"/>
    </source>
</evidence>
<comment type="caution">
    <text evidence="2">The sequence shown here is derived from an EMBL/GenBank/DDBJ whole genome shotgun (WGS) entry which is preliminary data.</text>
</comment>
<sequence length="217" mass="23473">MTGEGDEPAVQFLHGGESVLEAFFQVQRGARTRLRAMDRGPYRPSREATPCAAQLQAMSAGVEYFVIYSADVVEDPEHRAEVDAAVRAGETARVLPDVPMKIVLADDAVGLIARVTPAGQIEGFLVQPSLLLDTLMGFFDSLWQLAIPLRAGEGGEARDEESTILRGLAVGLTDDAIARDLGVSERTVARRIARLQQTMAARSRFQLGLQAARRGLV</sequence>
<dbReference type="InterPro" id="IPR000792">
    <property type="entry name" value="Tscrpt_reg_LuxR_C"/>
</dbReference>
<evidence type="ECO:0000313" key="3">
    <source>
        <dbReference type="Proteomes" id="UP001157126"/>
    </source>
</evidence>
<feature type="domain" description="HTH luxR-type" evidence="1">
    <location>
        <begin position="155"/>
        <end position="215"/>
    </location>
</feature>
<dbReference type="InterPro" id="IPR016032">
    <property type="entry name" value="Sig_transdc_resp-reg_C-effctor"/>
</dbReference>
<dbReference type="EMBL" id="BSUO01000001">
    <property type="protein sequence ID" value="GMA39784.1"/>
    <property type="molecule type" value="Genomic_DNA"/>
</dbReference>
<dbReference type="Gene3D" id="1.10.10.10">
    <property type="entry name" value="Winged helix-like DNA-binding domain superfamily/Winged helix DNA-binding domain"/>
    <property type="match status" value="1"/>
</dbReference>
<gene>
    <name evidence="2" type="ORF">GCM10025883_18290</name>
</gene>